<keyword evidence="7 8" id="KW-0131">Cell cycle</keyword>
<evidence type="ECO:0000256" key="8">
    <source>
        <dbReference type="RuleBase" id="RU003664"/>
    </source>
</evidence>
<evidence type="ECO:0000256" key="4">
    <source>
        <dbReference type="ARBA" id="ARBA00022598"/>
    </source>
</evidence>
<dbReference type="NCBIfam" id="TIGR01087">
    <property type="entry name" value="murD"/>
    <property type="match status" value="1"/>
</dbReference>
<evidence type="ECO:0000259" key="9">
    <source>
        <dbReference type="Pfam" id="PF02875"/>
    </source>
</evidence>
<dbReference type="Pfam" id="PF02875">
    <property type="entry name" value="Mur_ligase_C"/>
    <property type="match status" value="1"/>
</dbReference>
<comment type="catalytic activity">
    <reaction evidence="7 8">
        <text>UDP-N-acetyl-alpha-D-muramoyl-L-alanine + D-glutamate + ATP = UDP-N-acetyl-alpha-D-muramoyl-L-alanyl-D-glutamate + ADP + phosphate + H(+)</text>
        <dbReference type="Rhea" id="RHEA:16429"/>
        <dbReference type="ChEBI" id="CHEBI:15378"/>
        <dbReference type="ChEBI" id="CHEBI:29986"/>
        <dbReference type="ChEBI" id="CHEBI:30616"/>
        <dbReference type="ChEBI" id="CHEBI:43474"/>
        <dbReference type="ChEBI" id="CHEBI:83898"/>
        <dbReference type="ChEBI" id="CHEBI:83900"/>
        <dbReference type="ChEBI" id="CHEBI:456216"/>
        <dbReference type="EC" id="6.3.2.9"/>
    </reaction>
</comment>
<keyword evidence="7 8" id="KW-0132">Cell division</keyword>
<keyword evidence="5 7" id="KW-0547">Nucleotide-binding</keyword>
<dbReference type="GO" id="GO:0071555">
    <property type="term" value="P:cell wall organization"/>
    <property type="evidence" value="ECO:0007669"/>
    <property type="project" value="UniProtKB-KW"/>
</dbReference>
<protein>
    <recommendedName>
        <fullName evidence="7 8">UDP-N-acetylmuramoylalanine--D-glutamate ligase</fullName>
        <ecNumber evidence="7 8">6.3.2.9</ecNumber>
    </recommendedName>
    <alternativeName>
        <fullName evidence="7">D-glutamic acid-adding enzyme</fullName>
    </alternativeName>
    <alternativeName>
        <fullName evidence="7">UDP-N-acetylmuramoyl-L-alanyl-D-glutamate synthetase</fullName>
    </alternativeName>
</protein>
<dbReference type="eggNOG" id="COG0771">
    <property type="taxonomic scope" value="Bacteria"/>
</dbReference>
<evidence type="ECO:0000313" key="11">
    <source>
        <dbReference type="EMBL" id="ADU96927.1"/>
    </source>
</evidence>
<dbReference type="PANTHER" id="PTHR43692">
    <property type="entry name" value="UDP-N-ACETYLMURAMOYLALANINE--D-GLUTAMATE LIGASE"/>
    <property type="match status" value="1"/>
</dbReference>
<proteinExistence type="inferred from homology"/>
<dbReference type="Gene3D" id="3.90.190.20">
    <property type="entry name" value="Mur ligase, C-terminal domain"/>
    <property type="match status" value="1"/>
</dbReference>
<dbReference type="STRING" id="648996.Theam_0960"/>
<keyword evidence="6 7" id="KW-0067">ATP-binding</keyword>
<dbReference type="Pfam" id="PF08245">
    <property type="entry name" value="Mur_ligase_M"/>
    <property type="match status" value="1"/>
</dbReference>
<dbReference type="OrthoDB" id="9809796at2"/>
<organism evidence="11 12">
    <name type="scientific">Thermovibrio ammonificans (strain DSM 15698 / JCM 12110 / HB-1)</name>
    <dbReference type="NCBI Taxonomy" id="648996"/>
    <lineage>
        <taxon>Bacteria</taxon>
        <taxon>Pseudomonadati</taxon>
        <taxon>Aquificota</taxon>
        <taxon>Aquificia</taxon>
        <taxon>Desulfurobacteriales</taxon>
        <taxon>Desulfurobacteriaceae</taxon>
        <taxon>Thermovibrio</taxon>
    </lineage>
</organism>
<dbReference type="InterPro" id="IPR036615">
    <property type="entry name" value="Mur_ligase_C_dom_sf"/>
</dbReference>
<evidence type="ECO:0000313" key="12">
    <source>
        <dbReference type="Proteomes" id="UP000006362"/>
    </source>
</evidence>
<keyword evidence="3 7" id="KW-0963">Cytoplasm</keyword>
<dbReference type="InterPro" id="IPR005762">
    <property type="entry name" value="MurD"/>
</dbReference>
<keyword evidence="7 8" id="KW-0573">Peptidoglycan synthesis</keyword>
<dbReference type="AlphaFoldDB" id="E8T232"/>
<name>E8T232_THEA1</name>
<evidence type="ECO:0000256" key="3">
    <source>
        <dbReference type="ARBA" id="ARBA00022490"/>
    </source>
</evidence>
<evidence type="ECO:0000259" key="10">
    <source>
        <dbReference type="Pfam" id="PF08245"/>
    </source>
</evidence>
<keyword evidence="12" id="KW-1185">Reference proteome</keyword>
<dbReference type="SUPFAM" id="SSF53623">
    <property type="entry name" value="MurD-like peptide ligases, catalytic domain"/>
    <property type="match status" value="1"/>
</dbReference>
<keyword evidence="4 7" id="KW-0436">Ligase</keyword>
<comment type="function">
    <text evidence="7 8">Cell wall formation. Catalyzes the addition of glutamate to the nucleotide precursor UDP-N-acetylmuramoyl-L-alanine (UMA).</text>
</comment>
<dbReference type="InterPro" id="IPR036565">
    <property type="entry name" value="Mur-like_cat_sf"/>
</dbReference>
<evidence type="ECO:0000256" key="7">
    <source>
        <dbReference type="HAMAP-Rule" id="MF_00639"/>
    </source>
</evidence>
<dbReference type="PANTHER" id="PTHR43692:SF1">
    <property type="entry name" value="UDP-N-ACETYLMURAMOYLALANINE--D-GLUTAMATE LIGASE"/>
    <property type="match status" value="1"/>
</dbReference>
<evidence type="ECO:0000256" key="1">
    <source>
        <dbReference type="ARBA" id="ARBA00004496"/>
    </source>
</evidence>
<accession>E8T232</accession>
<keyword evidence="7 8" id="KW-0961">Cell wall biogenesis/degradation</keyword>
<dbReference type="KEGG" id="tam:Theam_0960"/>
<dbReference type="GO" id="GO:0008360">
    <property type="term" value="P:regulation of cell shape"/>
    <property type="evidence" value="ECO:0007669"/>
    <property type="project" value="UniProtKB-KW"/>
</dbReference>
<dbReference type="GO" id="GO:0005524">
    <property type="term" value="F:ATP binding"/>
    <property type="evidence" value="ECO:0007669"/>
    <property type="project" value="UniProtKB-UniRule"/>
</dbReference>
<evidence type="ECO:0000256" key="6">
    <source>
        <dbReference type="ARBA" id="ARBA00022840"/>
    </source>
</evidence>
<evidence type="ECO:0000256" key="2">
    <source>
        <dbReference type="ARBA" id="ARBA00004752"/>
    </source>
</evidence>
<dbReference type="GO" id="GO:0051301">
    <property type="term" value="P:cell division"/>
    <property type="evidence" value="ECO:0007669"/>
    <property type="project" value="UniProtKB-KW"/>
</dbReference>
<dbReference type="Gene3D" id="3.40.50.720">
    <property type="entry name" value="NAD(P)-binding Rossmann-like Domain"/>
    <property type="match status" value="1"/>
</dbReference>
<dbReference type="HAMAP" id="MF_00639">
    <property type="entry name" value="MurD"/>
    <property type="match status" value="1"/>
</dbReference>
<dbReference type="EC" id="6.3.2.9" evidence="7 8"/>
<dbReference type="Gene3D" id="3.40.1190.10">
    <property type="entry name" value="Mur-like, catalytic domain"/>
    <property type="match status" value="1"/>
</dbReference>
<dbReference type="GO" id="GO:0008764">
    <property type="term" value="F:UDP-N-acetylmuramoylalanine-D-glutamate ligase activity"/>
    <property type="evidence" value="ECO:0007669"/>
    <property type="project" value="UniProtKB-UniRule"/>
</dbReference>
<comment type="pathway">
    <text evidence="2 7 8">Cell wall biogenesis; peptidoglycan biosynthesis.</text>
</comment>
<feature type="domain" description="Mur ligase central" evidence="10">
    <location>
        <begin position="85"/>
        <end position="252"/>
    </location>
</feature>
<dbReference type="SUPFAM" id="SSF53244">
    <property type="entry name" value="MurD-like peptide ligases, peptide-binding domain"/>
    <property type="match status" value="1"/>
</dbReference>
<sequence length="413" mass="44988">MRVLVFGRGKSGLGAAKLLERLGIEPLLYSDGEPEPELSGIAAVVKSPGVPPRNPLLEKAKRAGIPVYGEVELGYRFSSGSFISVTGTNGKSTTTAVIYHALKLSGRESFIGGNYGIPLSTFALDTTEESFTALELSSFQIEDLTSFRSRVSVFLNVTPDHLNRYSSFEEYREAKLRLLDFSDCAVVNGDDPSFKHLKGKLGIYTFSVSTDSGADARVEGELLVFSGYRIPYRELPLKGIHNLENYLAALVALAVVGLSEEEIYEGFKAFKGLPHRCEVVGRKGGVVFVNDSKATNPDAMKKALESFRSVVLIAGGSDKGLDFKELKPLVKSRVKALVAIGETAGKLVETFKEETYVLTASSMEEAVERAYALAGDEGVVLLSPGCASFDMFKNFQERGERFREAVKRLTEET</sequence>
<dbReference type="SUPFAM" id="SSF51984">
    <property type="entry name" value="MurCD N-terminal domain"/>
    <property type="match status" value="1"/>
</dbReference>
<dbReference type="InterPro" id="IPR013221">
    <property type="entry name" value="Mur_ligase_cen"/>
</dbReference>
<comment type="similarity">
    <text evidence="7">Belongs to the MurCDEF family.</text>
</comment>
<dbReference type="InterPro" id="IPR004101">
    <property type="entry name" value="Mur_ligase_C"/>
</dbReference>
<dbReference type="GO" id="GO:0009252">
    <property type="term" value="P:peptidoglycan biosynthetic process"/>
    <property type="evidence" value="ECO:0007669"/>
    <property type="project" value="UniProtKB-UniRule"/>
</dbReference>
<dbReference type="HOGENOM" id="CLU_032540_0_0_0"/>
<keyword evidence="7 8" id="KW-0133">Cell shape</keyword>
<dbReference type="GO" id="GO:0005737">
    <property type="term" value="C:cytoplasm"/>
    <property type="evidence" value="ECO:0007669"/>
    <property type="project" value="UniProtKB-SubCell"/>
</dbReference>
<dbReference type="UniPathway" id="UPA00219"/>
<comment type="subcellular location">
    <subcellularLocation>
        <location evidence="1 7 8">Cytoplasm</location>
    </subcellularLocation>
</comment>
<dbReference type="RefSeq" id="WP_013537713.1">
    <property type="nucleotide sequence ID" value="NC_014926.1"/>
</dbReference>
<dbReference type="EMBL" id="CP002444">
    <property type="protein sequence ID" value="ADU96927.1"/>
    <property type="molecule type" value="Genomic_DNA"/>
</dbReference>
<gene>
    <name evidence="7" type="primary">murD</name>
    <name evidence="11" type="ordered locus">Theam_0960</name>
</gene>
<feature type="binding site" evidence="7">
    <location>
        <begin position="87"/>
        <end position="93"/>
    </location>
    <ligand>
        <name>ATP</name>
        <dbReference type="ChEBI" id="CHEBI:30616"/>
    </ligand>
</feature>
<evidence type="ECO:0000256" key="5">
    <source>
        <dbReference type="ARBA" id="ARBA00022741"/>
    </source>
</evidence>
<dbReference type="Proteomes" id="UP000006362">
    <property type="component" value="Chromosome"/>
</dbReference>
<reference evidence="11" key="1">
    <citation type="submission" date="2011-01" db="EMBL/GenBank/DDBJ databases">
        <title>Complete sequence of chromosome of Thermovibrio ammonificans HB-1.</title>
        <authorList>
            <consortium name="US DOE Joint Genome Institute"/>
            <person name="Lucas S."/>
            <person name="Copeland A."/>
            <person name="Lapidus A."/>
            <person name="Cheng J.-F."/>
            <person name="Goodwin L."/>
            <person name="Pitluck S."/>
            <person name="Davenport K."/>
            <person name="Detter J.C."/>
            <person name="Han C."/>
            <person name="Tapia R."/>
            <person name="Land M."/>
            <person name="Hauser L."/>
            <person name="Kyrpides N."/>
            <person name="Ivanova N."/>
            <person name="Ovchinnikova G."/>
            <person name="Vetriani C."/>
            <person name="Woyke T."/>
        </authorList>
    </citation>
    <scope>NUCLEOTIDE SEQUENCE [LARGE SCALE GENOMIC DNA]</scope>
    <source>
        <strain evidence="11">HB-1</strain>
    </source>
</reference>
<feature type="domain" description="Mur ligase C-terminal" evidence="9">
    <location>
        <begin position="275"/>
        <end position="384"/>
    </location>
</feature>